<keyword evidence="4" id="KW-1185">Reference proteome</keyword>
<evidence type="ECO:0000313" key="4">
    <source>
        <dbReference type="Proteomes" id="UP001190700"/>
    </source>
</evidence>
<dbReference type="SUPFAM" id="SSF54236">
    <property type="entry name" value="Ubiquitin-like"/>
    <property type="match status" value="1"/>
</dbReference>
<sequence>MSLVPLDGLLAGTAGACASEIVAAMYNHDSLVPLGNRLLCNKAFVRYAREDYACKRGRSPEWLVSFVIFNYLEFMAVLADNRTDNAYRRFLPPPVVDVVWHEHLLDTFGYPAFCIDVVGGMLHRYTDQGLSQNRLHRISRIMDTISAYGRVLHGQNSINRLVQNGMWWYELTPPHAKAPPSAHVAASPPAAQVGEKANSSNKRARRVPEEDVEVDVEGGRNAPFNVRVKLLATGQLVTCDVNEDSTMHDVAEHAATAVGCDCDQLKLVCEGKLYYGAAPTSVPCGGKCGSKDALMFYAEKCIIEHKEQVMTLKQLAVDNGTVFHQSLKLGGWTLAP</sequence>
<evidence type="ECO:0000256" key="1">
    <source>
        <dbReference type="SAM" id="MobiDB-lite"/>
    </source>
</evidence>
<evidence type="ECO:0008006" key="5">
    <source>
        <dbReference type="Google" id="ProtNLM"/>
    </source>
</evidence>
<organism evidence="2 4">
    <name type="scientific">Cymbomonas tetramitiformis</name>
    <dbReference type="NCBI Taxonomy" id="36881"/>
    <lineage>
        <taxon>Eukaryota</taxon>
        <taxon>Viridiplantae</taxon>
        <taxon>Chlorophyta</taxon>
        <taxon>Pyramimonadophyceae</taxon>
        <taxon>Pyramimonadales</taxon>
        <taxon>Pyramimonadaceae</taxon>
        <taxon>Cymbomonas</taxon>
    </lineage>
</organism>
<protein>
    <recommendedName>
        <fullName evidence="5">Ubiquitin-like domain-containing protein</fullName>
    </recommendedName>
</protein>
<reference evidence="2 4" key="1">
    <citation type="journal article" date="2015" name="Genome Biol. Evol.">
        <title>Comparative Genomics of a Bacterivorous Green Alga Reveals Evolutionary Causalities and Consequences of Phago-Mixotrophic Mode of Nutrition.</title>
        <authorList>
            <person name="Burns J.A."/>
            <person name="Paasch A."/>
            <person name="Narechania A."/>
            <person name="Kim E."/>
        </authorList>
    </citation>
    <scope>NUCLEOTIDE SEQUENCE [LARGE SCALE GENOMIC DNA]</scope>
    <source>
        <strain evidence="2">PLY_AMNH</strain>
    </source>
</reference>
<reference evidence="2" key="2">
    <citation type="submission" date="2023-06" db="EMBL/GenBank/DDBJ databases">
        <title>Long-read-based genome assembly of the green algal bacterivore Cymbomonas tetramitiformis.</title>
        <authorList>
            <person name="Gyaltshen Y."/>
            <person name="Rozenberg A."/>
            <person name="Paasch A."/>
            <person name="Burns J.A."/>
            <person name="Warring S."/>
            <person name="Larson R."/>
            <person name="Maurer-Alcala X."/>
            <person name="Dacks J."/>
            <person name="Kim E."/>
        </authorList>
    </citation>
    <scope>NUCLEOTIDE SEQUENCE</scope>
    <source>
        <strain evidence="2">PLY_AMNH</strain>
    </source>
</reference>
<dbReference type="EMBL" id="LGRX02033085">
    <property type="protein sequence ID" value="KAK3243107.1"/>
    <property type="molecule type" value="Genomic_DNA"/>
</dbReference>
<evidence type="ECO:0000313" key="3">
    <source>
        <dbReference type="EMBL" id="KAK3246145.1"/>
    </source>
</evidence>
<evidence type="ECO:0000313" key="2">
    <source>
        <dbReference type="EMBL" id="KAK3243107.1"/>
    </source>
</evidence>
<name>A0AAE0BUP2_9CHLO</name>
<feature type="region of interest" description="Disordered" evidence="1">
    <location>
        <begin position="179"/>
        <end position="214"/>
    </location>
</feature>
<dbReference type="InterPro" id="IPR029071">
    <property type="entry name" value="Ubiquitin-like_domsf"/>
</dbReference>
<dbReference type="EMBL" id="LGRX02030094">
    <property type="protein sequence ID" value="KAK3246145.1"/>
    <property type="molecule type" value="Genomic_DNA"/>
</dbReference>
<dbReference type="AlphaFoldDB" id="A0AAE0BUP2"/>
<comment type="caution">
    <text evidence="2">The sequence shown here is derived from an EMBL/GenBank/DDBJ whole genome shotgun (WGS) entry which is preliminary data.</text>
</comment>
<feature type="compositionally biased region" description="Low complexity" evidence="1">
    <location>
        <begin position="179"/>
        <end position="191"/>
    </location>
</feature>
<gene>
    <name evidence="3" type="ORF">CYMTET_44287</name>
    <name evidence="2" type="ORF">CYMTET_47249</name>
</gene>
<dbReference type="Proteomes" id="UP001190700">
    <property type="component" value="Unassembled WGS sequence"/>
</dbReference>
<accession>A0AAE0BUP2</accession>
<proteinExistence type="predicted"/>